<proteinExistence type="predicted"/>
<feature type="transmembrane region" description="Helical" evidence="1">
    <location>
        <begin position="155"/>
        <end position="176"/>
    </location>
</feature>
<evidence type="ECO:0000313" key="2">
    <source>
        <dbReference type="EMBL" id="AIJ32869.1"/>
    </source>
</evidence>
<feature type="transmembrane region" description="Helical" evidence="1">
    <location>
        <begin position="76"/>
        <end position="93"/>
    </location>
</feature>
<dbReference type="RefSeq" id="WP_038588514.1">
    <property type="nucleotide sequence ID" value="NZ_CP009211.1"/>
</dbReference>
<protein>
    <submittedName>
        <fullName evidence="2 3">Membrane protein</fullName>
    </submittedName>
</protein>
<feature type="transmembrane region" description="Helical" evidence="1">
    <location>
        <begin position="197"/>
        <end position="218"/>
    </location>
</feature>
<evidence type="ECO:0000313" key="3">
    <source>
        <dbReference type="EMBL" id="SNV59170.1"/>
    </source>
</evidence>
<dbReference type="EMBL" id="CP009211">
    <property type="protein sequence ID" value="AIJ32869.1"/>
    <property type="molecule type" value="Genomic_DNA"/>
</dbReference>
<keyword evidence="4" id="KW-1185">Reference proteome</keyword>
<dbReference type="Proteomes" id="UP000215374">
    <property type="component" value="Chromosome 1"/>
</dbReference>
<dbReference type="STRING" id="156978.CIMIT_02160"/>
<evidence type="ECO:0000313" key="5">
    <source>
        <dbReference type="Proteomes" id="UP000215374"/>
    </source>
</evidence>
<feature type="transmembrane region" description="Helical" evidence="1">
    <location>
        <begin position="6"/>
        <end position="28"/>
    </location>
</feature>
<dbReference type="KEGG" id="cii:CIMIT_02160"/>
<feature type="transmembrane region" description="Helical" evidence="1">
    <location>
        <begin position="114"/>
        <end position="135"/>
    </location>
</feature>
<evidence type="ECO:0000313" key="4">
    <source>
        <dbReference type="Proteomes" id="UP000028780"/>
    </source>
</evidence>
<name>A0A076NEH9_9CORY</name>
<sequence length="219" mass="22679">MLGALSLAFVDSVNLLLIGVIVAVGIIVPRHQPKYAAIVALLIAGDWLGVASLALLMLAIFDGLGPVVQSFVEGPIFGILLLVTGLLTGVLALKGGDNSKLIATVLRPLRKPNALTVLTGFVLGLVQSATSIPFYGGLALLSAAGIDPTLRYTSLILYATVALSLPTVSALLVGWVRAKPDSAAGRGFAWARKNPRPVTLGATWAVAAMLILLGVLHLF</sequence>
<keyword evidence="1" id="KW-1133">Transmembrane helix</keyword>
<evidence type="ECO:0000256" key="1">
    <source>
        <dbReference type="SAM" id="Phobius"/>
    </source>
</evidence>
<reference evidence="3 5" key="2">
    <citation type="submission" date="2017-06" db="EMBL/GenBank/DDBJ databases">
        <authorList>
            <consortium name="Pathogen Informatics"/>
        </authorList>
    </citation>
    <scope>NUCLEOTIDE SEQUENCE [LARGE SCALE GENOMIC DNA]</scope>
    <source>
        <strain evidence="3 5">NCTC13015</strain>
    </source>
</reference>
<accession>A0A076NEH9</accession>
<dbReference type="Proteomes" id="UP000028780">
    <property type="component" value="Chromosome"/>
</dbReference>
<dbReference type="EMBL" id="LT906467">
    <property type="protein sequence ID" value="SNV59170.1"/>
    <property type="molecule type" value="Genomic_DNA"/>
</dbReference>
<dbReference type="AlphaFoldDB" id="A0A076NEH9"/>
<organism evidence="2 4">
    <name type="scientific">Corynebacterium imitans</name>
    <dbReference type="NCBI Taxonomy" id="156978"/>
    <lineage>
        <taxon>Bacteria</taxon>
        <taxon>Bacillati</taxon>
        <taxon>Actinomycetota</taxon>
        <taxon>Actinomycetes</taxon>
        <taxon>Mycobacteriales</taxon>
        <taxon>Corynebacteriaceae</taxon>
        <taxon>Corynebacterium</taxon>
    </lineage>
</organism>
<dbReference type="HOGENOM" id="CLU_1248900_0_0_11"/>
<keyword evidence="1" id="KW-0472">Membrane</keyword>
<dbReference type="eggNOG" id="ENOG5031VSH">
    <property type="taxonomic scope" value="Bacteria"/>
</dbReference>
<gene>
    <name evidence="2" type="ORF">CIMIT_02160</name>
    <name evidence="3" type="ORF">SAMEA4535761_00498</name>
</gene>
<dbReference type="OrthoDB" id="4375110at2"/>
<keyword evidence="1" id="KW-0812">Transmembrane</keyword>
<feature type="transmembrane region" description="Helical" evidence="1">
    <location>
        <begin position="35"/>
        <end position="61"/>
    </location>
</feature>
<reference evidence="2 4" key="1">
    <citation type="submission" date="2014-08" db="EMBL/GenBank/DDBJ databases">
        <title>Complete genome sequence of Corynebacterium imitans DSM 44264, isolated from a five-month-old boy with suspected pharyngeal diphtheria.</title>
        <authorList>
            <person name="Mollmann S."/>
            <person name="Albersmeier A."/>
            <person name="Ruckert C."/>
            <person name="Tauch A."/>
        </authorList>
    </citation>
    <scope>NUCLEOTIDE SEQUENCE [LARGE SCALE GENOMIC DNA]</scope>
    <source>
        <strain evidence="2 4">DSM 44264</strain>
    </source>
</reference>